<feature type="compositionally biased region" description="Basic residues" evidence="1">
    <location>
        <begin position="64"/>
        <end position="77"/>
    </location>
</feature>
<gene>
    <name evidence="2" type="ORF">E2C01_043056</name>
</gene>
<evidence type="ECO:0000313" key="3">
    <source>
        <dbReference type="Proteomes" id="UP000324222"/>
    </source>
</evidence>
<comment type="caution">
    <text evidence="2">The sequence shown here is derived from an EMBL/GenBank/DDBJ whole genome shotgun (WGS) entry which is preliminary data.</text>
</comment>
<sequence length="106" mass="12135">MSVPADLTSNLSPVKGVRNFGSEFSTAPDKNFPSKFCSSSPSSEKVGDVDEERKQKQKDEKGRGWMKRNRTGSRNKRINIEEEENGNKDRKQKKQEDKTEKRSDKN</sequence>
<feature type="compositionally biased region" description="Basic and acidic residues" evidence="1">
    <location>
        <begin position="85"/>
        <end position="106"/>
    </location>
</feature>
<accession>A0A5B7FWG5</accession>
<keyword evidence="3" id="KW-1185">Reference proteome</keyword>
<reference evidence="2 3" key="1">
    <citation type="submission" date="2019-05" db="EMBL/GenBank/DDBJ databases">
        <title>Another draft genome of Portunus trituberculatus and its Hox gene families provides insights of decapod evolution.</title>
        <authorList>
            <person name="Jeong J.-H."/>
            <person name="Song I."/>
            <person name="Kim S."/>
            <person name="Choi T."/>
            <person name="Kim D."/>
            <person name="Ryu S."/>
            <person name="Kim W."/>
        </authorList>
    </citation>
    <scope>NUCLEOTIDE SEQUENCE [LARGE SCALE GENOMIC DNA]</scope>
    <source>
        <tissue evidence="2">Muscle</tissue>
    </source>
</reference>
<proteinExistence type="predicted"/>
<dbReference type="EMBL" id="VSRR010008760">
    <property type="protein sequence ID" value="MPC49258.1"/>
    <property type="molecule type" value="Genomic_DNA"/>
</dbReference>
<evidence type="ECO:0000256" key="1">
    <source>
        <dbReference type="SAM" id="MobiDB-lite"/>
    </source>
</evidence>
<organism evidence="2 3">
    <name type="scientific">Portunus trituberculatus</name>
    <name type="common">Swimming crab</name>
    <name type="synonym">Neptunus trituberculatus</name>
    <dbReference type="NCBI Taxonomy" id="210409"/>
    <lineage>
        <taxon>Eukaryota</taxon>
        <taxon>Metazoa</taxon>
        <taxon>Ecdysozoa</taxon>
        <taxon>Arthropoda</taxon>
        <taxon>Crustacea</taxon>
        <taxon>Multicrustacea</taxon>
        <taxon>Malacostraca</taxon>
        <taxon>Eumalacostraca</taxon>
        <taxon>Eucarida</taxon>
        <taxon>Decapoda</taxon>
        <taxon>Pleocyemata</taxon>
        <taxon>Brachyura</taxon>
        <taxon>Eubrachyura</taxon>
        <taxon>Portunoidea</taxon>
        <taxon>Portunidae</taxon>
        <taxon>Portuninae</taxon>
        <taxon>Portunus</taxon>
    </lineage>
</organism>
<name>A0A5B7FWG5_PORTR</name>
<feature type="compositionally biased region" description="Low complexity" evidence="1">
    <location>
        <begin position="33"/>
        <end position="43"/>
    </location>
</feature>
<dbReference type="Proteomes" id="UP000324222">
    <property type="component" value="Unassembled WGS sequence"/>
</dbReference>
<feature type="region of interest" description="Disordered" evidence="1">
    <location>
        <begin position="1"/>
        <end position="106"/>
    </location>
</feature>
<dbReference type="AlphaFoldDB" id="A0A5B7FWG5"/>
<protein>
    <submittedName>
        <fullName evidence="2">Uncharacterized protein</fullName>
    </submittedName>
</protein>
<feature type="compositionally biased region" description="Basic and acidic residues" evidence="1">
    <location>
        <begin position="45"/>
        <end position="63"/>
    </location>
</feature>
<evidence type="ECO:0000313" key="2">
    <source>
        <dbReference type="EMBL" id="MPC49258.1"/>
    </source>
</evidence>